<sequence>MNVIYLLLRSSKIVVAIAVFAGLVSGTCSARIIALINSAINSSTTFSFAIIWSFLALVLIAVTSRFISELCLIRLSQKVIFDTRLLLCHRILASPLRCLEELGTSRLLATLTDDVQAISDAVAFIPSLCIAGAVVIGCLFYLIYLSWIVFLGFVTFLVIAILSYGIITQKAKQSLELARAEQDKLFSHFRAITEGTKELKLNQRRREAFFTEELEFTIDRSRRYNIDGMTSFTIGLTWSQLLLFFVIGLVDFGLPRVMQIDPSILSGYALTIIFLVVPLDAITTILPRVSKASIALQKIDAMNLKLASRSEEISEKFDCSPDLTNKIRGYTSTTPMHGLNLEEMSEKSDCVPAPTNRIRGYTSKTRLRGLNLYNSEFHSRKTFETTPPIEFEQLKLEGISHAYWGEGEENHFTLGSIDLTFFPQEVVFLVGGNGSGKSTFAKLLTGLYIPETGKILVDGQPIDDRNRDWYRQHFSAVFSDFYLFDKLLGLECAKLDNQIQDYLVKLHLDSKVKVKEGKFSTTALSQGQRKRLALLSAYLEDRPFYVFDEWASDQDPVFKEIFYTQLLPELKSRGKTVLAIAHDDRYFHLADRVLKLDYGKLI</sequence>
<dbReference type="Gene3D" id="1.20.1560.10">
    <property type="entry name" value="ABC transporter type 1, transmembrane domain"/>
    <property type="match status" value="1"/>
</dbReference>
<evidence type="ECO:0000259" key="9">
    <source>
        <dbReference type="PROSITE" id="PS50929"/>
    </source>
</evidence>
<evidence type="ECO:0000313" key="12">
    <source>
        <dbReference type="Proteomes" id="UP000029738"/>
    </source>
</evidence>
<dbReference type="InterPro" id="IPR003593">
    <property type="entry name" value="AAA+_ATPase"/>
</dbReference>
<reference evidence="10" key="2">
    <citation type="submission" date="2019-11" db="EMBL/GenBank/DDBJ databases">
        <title>Improved Assembly of Tolypothrix boutellei genome.</title>
        <authorList>
            <person name="Sarangi A.N."/>
            <person name="Mukherjee M."/>
            <person name="Ghosh S."/>
            <person name="Singh D."/>
            <person name="Das A."/>
            <person name="Kant S."/>
            <person name="Prusty A."/>
            <person name="Tripathy S."/>
        </authorList>
    </citation>
    <scope>NUCLEOTIDE SEQUENCE</scope>
    <source>
        <strain evidence="10">VB521301</strain>
    </source>
</reference>
<dbReference type="Proteomes" id="UP000029738">
    <property type="component" value="Unassembled WGS sequence"/>
</dbReference>
<comment type="subcellular location">
    <subcellularLocation>
        <location evidence="1">Cell membrane</location>
        <topology evidence="1">Multi-pass membrane protein</topology>
    </subcellularLocation>
</comment>
<feature type="transmembrane region" description="Helical" evidence="7">
    <location>
        <begin position="121"/>
        <end position="142"/>
    </location>
</feature>
<evidence type="ECO:0000256" key="6">
    <source>
        <dbReference type="ARBA" id="ARBA00023136"/>
    </source>
</evidence>
<feature type="domain" description="ABC transporter" evidence="8">
    <location>
        <begin position="394"/>
        <end position="602"/>
    </location>
</feature>
<proteinExistence type="predicted"/>
<dbReference type="InterPro" id="IPR036640">
    <property type="entry name" value="ABC1_TM_sf"/>
</dbReference>
<dbReference type="PANTHER" id="PTHR24221:SF654">
    <property type="entry name" value="ATP-BINDING CASSETTE SUB-FAMILY B MEMBER 6"/>
    <property type="match status" value="1"/>
</dbReference>
<feature type="transmembrane region" description="Helical" evidence="7">
    <location>
        <begin position="230"/>
        <end position="252"/>
    </location>
</feature>
<dbReference type="Gene3D" id="3.40.50.300">
    <property type="entry name" value="P-loop containing nucleotide triphosphate hydrolases"/>
    <property type="match status" value="1"/>
</dbReference>
<keyword evidence="6 7" id="KW-0472">Membrane</keyword>
<reference evidence="11" key="1">
    <citation type="journal article" date="2015" name="Genome Announc.">
        <title>Draft Genome Sequence of Tolypothrix boutellei Strain VB521301.</title>
        <authorList>
            <person name="Chandrababunaidu M.M."/>
            <person name="Singh D."/>
            <person name="Sen D."/>
            <person name="Bhan S."/>
            <person name="Das S."/>
            <person name="Gupta A."/>
            <person name="Adhikary S.P."/>
            <person name="Tripathy S."/>
        </authorList>
    </citation>
    <scope>NUCLEOTIDE SEQUENCE</scope>
    <source>
        <strain evidence="11">VB521301</strain>
    </source>
</reference>
<dbReference type="OrthoDB" id="846150at2"/>
<dbReference type="EMBL" id="JHEG04000001">
    <property type="protein sequence ID" value="KAF3887520.1"/>
    <property type="molecule type" value="Genomic_DNA"/>
</dbReference>
<feature type="domain" description="ABC transmembrane type-1" evidence="9">
    <location>
        <begin position="13"/>
        <end position="250"/>
    </location>
</feature>
<dbReference type="SUPFAM" id="SSF90123">
    <property type="entry name" value="ABC transporter transmembrane region"/>
    <property type="match status" value="1"/>
</dbReference>
<evidence type="ECO:0000256" key="2">
    <source>
        <dbReference type="ARBA" id="ARBA00022692"/>
    </source>
</evidence>
<dbReference type="GO" id="GO:0016887">
    <property type="term" value="F:ATP hydrolysis activity"/>
    <property type="evidence" value="ECO:0007669"/>
    <property type="project" value="InterPro"/>
</dbReference>
<evidence type="ECO:0000313" key="10">
    <source>
        <dbReference type="EMBL" id="KAF3887520.1"/>
    </source>
</evidence>
<keyword evidence="5 7" id="KW-1133">Transmembrane helix</keyword>
<evidence type="ECO:0000256" key="7">
    <source>
        <dbReference type="SAM" id="Phobius"/>
    </source>
</evidence>
<gene>
    <name evidence="11" type="ORF">DA73_0214165</name>
    <name evidence="10" type="ORF">DA73_0400020035</name>
</gene>
<dbReference type="PROSITE" id="PS50929">
    <property type="entry name" value="ABC_TM1F"/>
    <property type="match status" value="1"/>
</dbReference>
<keyword evidence="3" id="KW-0547">Nucleotide-binding</keyword>
<dbReference type="Pfam" id="PF00005">
    <property type="entry name" value="ABC_tran"/>
    <property type="match status" value="1"/>
</dbReference>
<keyword evidence="4 11" id="KW-0067">ATP-binding</keyword>
<comment type="caution">
    <text evidence="11">The sequence shown here is derived from an EMBL/GenBank/DDBJ whole genome shotgun (WGS) entry which is preliminary data.</text>
</comment>
<feature type="transmembrane region" description="Helical" evidence="7">
    <location>
        <begin position="264"/>
        <end position="286"/>
    </location>
</feature>
<dbReference type="InterPro" id="IPR011527">
    <property type="entry name" value="ABC1_TM_dom"/>
</dbReference>
<organism evidence="11">
    <name type="scientific">Tolypothrix bouteillei VB521301</name>
    <dbReference type="NCBI Taxonomy" id="1479485"/>
    <lineage>
        <taxon>Bacteria</taxon>
        <taxon>Bacillati</taxon>
        <taxon>Cyanobacteriota</taxon>
        <taxon>Cyanophyceae</taxon>
        <taxon>Nostocales</taxon>
        <taxon>Tolypothrichaceae</taxon>
        <taxon>Tolypothrix</taxon>
    </lineage>
</organism>
<dbReference type="InterPro" id="IPR003439">
    <property type="entry name" value="ABC_transporter-like_ATP-bd"/>
</dbReference>
<dbReference type="CDD" id="cd03228">
    <property type="entry name" value="ABCC_MRP_Like"/>
    <property type="match status" value="1"/>
</dbReference>
<dbReference type="GO" id="GO:0034040">
    <property type="term" value="F:ATPase-coupled lipid transmembrane transporter activity"/>
    <property type="evidence" value="ECO:0007669"/>
    <property type="project" value="TreeGrafter"/>
</dbReference>
<feature type="transmembrane region" description="Helical" evidence="7">
    <location>
        <begin position="148"/>
        <end position="167"/>
    </location>
</feature>
<dbReference type="AlphaFoldDB" id="A0A0C1NFR1"/>
<evidence type="ECO:0000313" key="11">
    <source>
        <dbReference type="EMBL" id="KIE11651.1"/>
    </source>
</evidence>
<evidence type="ECO:0000256" key="3">
    <source>
        <dbReference type="ARBA" id="ARBA00022741"/>
    </source>
</evidence>
<dbReference type="InterPro" id="IPR017871">
    <property type="entry name" value="ABC_transporter-like_CS"/>
</dbReference>
<dbReference type="STRING" id="1479485.DA73_0214165"/>
<dbReference type="PROSITE" id="PS50893">
    <property type="entry name" value="ABC_TRANSPORTER_2"/>
    <property type="match status" value="1"/>
</dbReference>
<keyword evidence="2 7" id="KW-0812">Transmembrane</keyword>
<dbReference type="GO" id="GO:0005524">
    <property type="term" value="F:ATP binding"/>
    <property type="evidence" value="ECO:0007669"/>
    <property type="project" value="UniProtKB-KW"/>
</dbReference>
<dbReference type="SUPFAM" id="SSF52540">
    <property type="entry name" value="P-loop containing nucleoside triphosphate hydrolases"/>
    <property type="match status" value="1"/>
</dbReference>
<dbReference type="PANTHER" id="PTHR24221">
    <property type="entry name" value="ATP-BINDING CASSETTE SUB-FAMILY B"/>
    <property type="match status" value="1"/>
</dbReference>
<dbReference type="RefSeq" id="WP_072040732.1">
    <property type="nucleotide sequence ID" value="NZ_JHEG04000001.1"/>
</dbReference>
<protein>
    <submittedName>
        <fullName evidence="11">ABC transporter ATP-binding protein</fullName>
    </submittedName>
    <submittedName>
        <fullName evidence="10">ATP-binding cassette domain-containing protein</fullName>
    </submittedName>
</protein>
<dbReference type="PROSITE" id="PS00211">
    <property type="entry name" value="ABC_TRANSPORTER_1"/>
    <property type="match status" value="1"/>
</dbReference>
<dbReference type="Pfam" id="PF00664">
    <property type="entry name" value="ABC_membrane"/>
    <property type="match status" value="1"/>
</dbReference>
<dbReference type="SMART" id="SM00382">
    <property type="entry name" value="AAA"/>
    <property type="match status" value="1"/>
</dbReference>
<dbReference type="GO" id="GO:0140359">
    <property type="term" value="F:ABC-type transporter activity"/>
    <property type="evidence" value="ECO:0007669"/>
    <property type="project" value="InterPro"/>
</dbReference>
<dbReference type="InterPro" id="IPR027417">
    <property type="entry name" value="P-loop_NTPase"/>
</dbReference>
<evidence type="ECO:0000256" key="5">
    <source>
        <dbReference type="ARBA" id="ARBA00022989"/>
    </source>
</evidence>
<feature type="transmembrane region" description="Helical" evidence="7">
    <location>
        <begin position="46"/>
        <end position="68"/>
    </location>
</feature>
<dbReference type="GO" id="GO:0005886">
    <property type="term" value="C:plasma membrane"/>
    <property type="evidence" value="ECO:0007669"/>
    <property type="project" value="UniProtKB-SubCell"/>
</dbReference>
<dbReference type="EMBL" id="JHEG02000043">
    <property type="protein sequence ID" value="KIE11651.1"/>
    <property type="molecule type" value="Genomic_DNA"/>
</dbReference>
<evidence type="ECO:0000259" key="8">
    <source>
        <dbReference type="PROSITE" id="PS50893"/>
    </source>
</evidence>
<dbReference type="InterPro" id="IPR039421">
    <property type="entry name" value="Type_1_exporter"/>
</dbReference>
<keyword evidence="12" id="KW-1185">Reference proteome</keyword>
<evidence type="ECO:0000256" key="4">
    <source>
        <dbReference type="ARBA" id="ARBA00022840"/>
    </source>
</evidence>
<accession>A0A0C1NFR1</accession>
<evidence type="ECO:0000256" key="1">
    <source>
        <dbReference type="ARBA" id="ARBA00004651"/>
    </source>
</evidence>
<name>A0A0C1NFR1_9CYAN</name>